<sequence length="46" mass="5210">MYKPLFSLFLVVLVEAITAVVACLKDHLMRHLHPDGRDDFGDHAFA</sequence>
<evidence type="ECO:0000313" key="1">
    <source>
        <dbReference type="EMBL" id="CAJ0697953.1"/>
    </source>
</evidence>
<accession>A0AAD2B2Q2</accession>
<reference evidence="1" key="1">
    <citation type="submission" date="2023-07" db="EMBL/GenBank/DDBJ databases">
        <authorList>
            <person name="Peeters C."/>
        </authorList>
    </citation>
    <scope>NUCLEOTIDE SEQUENCE</scope>
    <source>
        <strain evidence="1">R-77591</strain>
    </source>
</reference>
<name>A0AAD2B2Q2_9RALS</name>
<dbReference type="Proteomes" id="UP001190002">
    <property type="component" value="Unassembled WGS sequence"/>
</dbReference>
<gene>
    <name evidence="1" type="ORF">R77591_04890</name>
</gene>
<organism evidence="1 2">
    <name type="scientific">Ralstonia mannitolilytica</name>
    <dbReference type="NCBI Taxonomy" id="105219"/>
    <lineage>
        <taxon>Bacteria</taxon>
        <taxon>Pseudomonadati</taxon>
        <taxon>Pseudomonadota</taxon>
        <taxon>Betaproteobacteria</taxon>
        <taxon>Burkholderiales</taxon>
        <taxon>Burkholderiaceae</taxon>
        <taxon>Ralstonia</taxon>
    </lineage>
</organism>
<dbReference type="RefSeq" id="WP_222329212.1">
    <property type="nucleotide sequence ID" value="NZ_CATVXE010000039.1"/>
</dbReference>
<dbReference type="AlphaFoldDB" id="A0AAD2B2Q2"/>
<protein>
    <submittedName>
        <fullName evidence="1">Uncharacterized protein</fullName>
    </submittedName>
</protein>
<evidence type="ECO:0000313" key="2">
    <source>
        <dbReference type="Proteomes" id="UP001190002"/>
    </source>
</evidence>
<dbReference type="EMBL" id="CATVXE010000039">
    <property type="protein sequence ID" value="CAJ0697953.1"/>
    <property type="molecule type" value="Genomic_DNA"/>
</dbReference>
<proteinExistence type="predicted"/>
<comment type="caution">
    <text evidence="1">The sequence shown here is derived from an EMBL/GenBank/DDBJ whole genome shotgun (WGS) entry which is preliminary data.</text>
</comment>